<evidence type="ECO:0000313" key="1">
    <source>
        <dbReference type="EMBL" id="OMO65876.1"/>
    </source>
</evidence>
<dbReference type="Proteomes" id="UP000188268">
    <property type="component" value="Unassembled WGS sequence"/>
</dbReference>
<dbReference type="AlphaFoldDB" id="A0A1R3H6M4"/>
<accession>A0A1R3H6M4</accession>
<dbReference type="EMBL" id="AWWV01012589">
    <property type="protein sequence ID" value="OMO65876.1"/>
    <property type="molecule type" value="Genomic_DNA"/>
</dbReference>
<name>A0A1R3H6M4_COCAP</name>
<organism evidence="1 2">
    <name type="scientific">Corchorus capsularis</name>
    <name type="common">Jute</name>
    <dbReference type="NCBI Taxonomy" id="210143"/>
    <lineage>
        <taxon>Eukaryota</taxon>
        <taxon>Viridiplantae</taxon>
        <taxon>Streptophyta</taxon>
        <taxon>Embryophyta</taxon>
        <taxon>Tracheophyta</taxon>
        <taxon>Spermatophyta</taxon>
        <taxon>Magnoliopsida</taxon>
        <taxon>eudicotyledons</taxon>
        <taxon>Gunneridae</taxon>
        <taxon>Pentapetalae</taxon>
        <taxon>rosids</taxon>
        <taxon>malvids</taxon>
        <taxon>Malvales</taxon>
        <taxon>Malvaceae</taxon>
        <taxon>Grewioideae</taxon>
        <taxon>Apeibeae</taxon>
        <taxon>Corchorus</taxon>
    </lineage>
</organism>
<evidence type="ECO:0000313" key="2">
    <source>
        <dbReference type="Proteomes" id="UP000188268"/>
    </source>
</evidence>
<reference evidence="1 2" key="1">
    <citation type="submission" date="2013-09" db="EMBL/GenBank/DDBJ databases">
        <title>Corchorus capsularis genome sequencing.</title>
        <authorList>
            <person name="Alam M."/>
            <person name="Haque M.S."/>
            <person name="Islam M.S."/>
            <person name="Emdad E.M."/>
            <person name="Islam M.M."/>
            <person name="Ahmed B."/>
            <person name="Halim A."/>
            <person name="Hossen Q.M.M."/>
            <person name="Hossain M.Z."/>
            <person name="Ahmed R."/>
            <person name="Khan M.M."/>
            <person name="Islam R."/>
            <person name="Rashid M.M."/>
            <person name="Khan S.A."/>
            <person name="Rahman M.S."/>
            <person name="Alam M."/>
        </authorList>
    </citation>
    <scope>NUCLEOTIDE SEQUENCE [LARGE SCALE GENOMIC DNA]</scope>
    <source>
        <strain evidence="2">cv. CVL-1</strain>
        <tissue evidence="1">Whole seedling</tissue>
    </source>
</reference>
<sequence length="53" mass="5944">MADGGELAVMRLKRESAERNETGEEFRGVLGKLLGILKFGNSIKIKQHRCSRL</sequence>
<keyword evidence="2" id="KW-1185">Reference proteome</keyword>
<proteinExistence type="predicted"/>
<protein>
    <submittedName>
        <fullName evidence="1">Uncharacterized protein</fullName>
    </submittedName>
</protein>
<gene>
    <name evidence="1" type="ORF">CCACVL1_21353</name>
</gene>
<dbReference type="Gramene" id="OMO65876">
    <property type="protein sequence ID" value="OMO65876"/>
    <property type="gene ID" value="CCACVL1_21353"/>
</dbReference>
<comment type="caution">
    <text evidence="1">The sequence shown here is derived from an EMBL/GenBank/DDBJ whole genome shotgun (WGS) entry which is preliminary data.</text>
</comment>